<dbReference type="PANTHER" id="PTHR22880:SF225">
    <property type="entry name" value="BROMODOMAIN-CONTAINING PROTEIN BET-1-RELATED"/>
    <property type="match status" value="1"/>
</dbReference>
<evidence type="ECO:0000256" key="2">
    <source>
        <dbReference type="PROSITE-ProRule" id="PRU00035"/>
    </source>
</evidence>
<feature type="compositionally biased region" description="Low complexity" evidence="3">
    <location>
        <begin position="192"/>
        <end position="202"/>
    </location>
</feature>
<evidence type="ECO:0000256" key="3">
    <source>
        <dbReference type="SAM" id="MobiDB-lite"/>
    </source>
</evidence>
<dbReference type="GO" id="GO:0000785">
    <property type="term" value="C:chromatin"/>
    <property type="evidence" value="ECO:0007669"/>
    <property type="project" value="TreeGrafter"/>
</dbReference>
<dbReference type="SMART" id="SM00297">
    <property type="entry name" value="BROMO"/>
    <property type="match status" value="2"/>
</dbReference>
<proteinExistence type="predicted"/>
<dbReference type="InterPro" id="IPR027353">
    <property type="entry name" value="NET_dom"/>
</dbReference>
<feature type="compositionally biased region" description="Polar residues" evidence="3">
    <location>
        <begin position="181"/>
        <end position="191"/>
    </location>
</feature>
<dbReference type="InterPro" id="IPR036427">
    <property type="entry name" value="Bromodomain-like_sf"/>
</dbReference>
<feature type="region of interest" description="Disordered" evidence="3">
    <location>
        <begin position="490"/>
        <end position="519"/>
    </location>
</feature>
<evidence type="ECO:0000259" key="4">
    <source>
        <dbReference type="PROSITE" id="PS50014"/>
    </source>
</evidence>
<dbReference type="OrthoDB" id="784962at2759"/>
<feature type="domain" description="NET" evidence="5">
    <location>
        <begin position="590"/>
        <end position="672"/>
    </location>
</feature>
<evidence type="ECO:0000313" key="6">
    <source>
        <dbReference type="EMBL" id="KAG2174404.1"/>
    </source>
</evidence>
<name>A0A8H7PHZ8_MORIS</name>
<evidence type="ECO:0000313" key="7">
    <source>
        <dbReference type="Proteomes" id="UP000654370"/>
    </source>
</evidence>
<dbReference type="InterPro" id="IPR043509">
    <property type="entry name" value="Bromo_Brdt_II"/>
</dbReference>
<feature type="region of interest" description="Disordered" evidence="3">
    <location>
        <begin position="722"/>
        <end position="743"/>
    </location>
</feature>
<dbReference type="PRINTS" id="PR00503">
    <property type="entry name" value="BROMODOMAIN"/>
</dbReference>
<feature type="domain" description="Bromo" evidence="4">
    <location>
        <begin position="224"/>
        <end position="296"/>
    </location>
</feature>
<sequence>MYYISQETTFGTDSTPTSVKGEENESMYSAETEVAKPIAEPVKQENSMPTPPPTTNGHIAHQETTAAIVSPTSQHVSQDAETEIATEVFAEVSTEVHIEEAAEVPAEVSTLSTESTGVQAVVENVTTAPESITAEVNETKVEPETQQRSVPEAFKEITPVAATPSTLPQAESPASIKKQVRANSQSHTSRTSSPAALPSPAAMRHTNMTKDQLKYSVAIMRNLKKHRDVGSFLHPVDTVKLNIPHYNDIITQPMDLTTVDRKLNACEYENVEDFVYDVRLVFNNCYKFNGPESMISMLCQNVESAFEKGLRQMPPSKEPTPPRMSPVSTDGEGKRKKGQARKASTPPPPIRRISEDGRPRREIHPPPSKDYPEPMTTFKRNPRKNDIQMKFCMQTLRELKKSKYKDINFPFLQPVDYVALKIPDYPTIIKHPMDLSTIEKKLNDGDYATPEEFEADIRLMFNNCYTYNPPALPVHNMGKQLEKIFDEKWKDKPAPPVAEPESYLASDEEEVEYDSEDPRDDQIAELERHLAIVSQQLASMKSSKKRKAERQMSRSNSSKLNKSVSGSRDKSSKFGRSSKSGEKRKRPVKSKSEDDILPEFTFEQKKDLSENINNLNGDQLNTVVQIIQSSMPNLDGQGQEEIELDIDSLDRRTLHRLHEFVTGHSLVQNSQRKKQTAKKPRMQYSEEDADRKILELEKTLQKFNAKPDELANVLLIFIGHDSSSNSDSSSSGSDSDDSGSSSD</sequence>
<evidence type="ECO:0000259" key="5">
    <source>
        <dbReference type="PROSITE" id="PS51525"/>
    </source>
</evidence>
<keyword evidence="7" id="KW-1185">Reference proteome</keyword>
<dbReference type="AlphaFoldDB" id="A0A8H7PHZ8"/>
<gene>
    <name evidence="6" type="ORF">INT43_004427</name>
</gene>
<protein>
    <recommendedName>
        <fullName evidence="8">Bromodomain-containing protein</fullName>
    </recommendedName>
</protein>
<dbReference type="PROSITE" id="PS51525">
    <property type="entry name" value="NET"/>
    <property type="match status" value="1"/>
</dbReference>
<feature type="compositionally biased region" description="Basic and acidic residues" evidence="3">
    <location>
        <begin position="352"/>
        <end position="364"/>
    </location>
</feature>
<feature type="compositionally biased region" description="Basic residues" evidence="3">
    <location>
        <begin position="671"/>
        <end position="681"/>
    </location>
</feature>
<accession>A0A8H7PHZ8</accession>
<dbReference type="InterPro" id="IPR038336">
    <property type="entry name" value="NET_sf"/>
</dbReference>
<dbReference type="GO" id="GO:0006355">
    <property type="term" value="P:regulation of DNA-templated transcription"/>
    <property type="evidence" value="ECO:0007669"/>
    <property type="project" value="TreeGrafter"/>
</dbReference>
<keyword evidence="1 2" id="KW-0103">Bromodomain</keyword>
<evidence type="ECO:0000256" key="1">
    <source>
        <dbReference type="ARBA" id="ARBA00023117"/>
    </source>
</evidence>
<feature type="compositionally biased region" description="Polar residues" evidence="3">
    <location>
        <begin position="553"/>
        <end position="564"/>
    </location>
</feature>
<dbReference type="SUPFAM" id="SSF47370">
    <property type="entry name" value="Bromodomain"/>
    <property type="match status" value="2"/>
</dbReference>
<evidence type="ECO:0008006" key="8">
    <source>
        <dbReference type="Google" id="ProtNLM"/>
    </source>
</evidence>
<dbReference type="Gene3D" id="1.20.920.10">
    <property type="entry name" value="Bromodomain-like"/>
    <property type="match status" value="2"/>
</dbReference>
<dbReference type="InterPro" id="IPR001487">
    <property type="entry name" value="Bromodomain"/>
</dbReference>
<reference evidence="6" key="1">
    <citation type="submission" date="2020-12" db="EMBL/GenBank/DDBJ databases">
        <title>Metabolic potential, ecology and presence of endohyphal bacteria is reflected in genomic diversity of Mucoromycotina.</title>
        <authorList>
            <person name="Muszewska A."/>
            <person name="Okrasinska A."/>
            <person name="Steczkiewicz K."/>
            <person name="Drgas O."/>
            <person name="Orlowska M."/>
            <person name="Perlinska-Lenart U."/>
            <person name="Aleksandrzak-Piekarczyk T."/>
            <person name="Szatraj K."/>
            <person name="Zielenkiewicz U."/>
            <person name="Pilsyk S."/>
            <person name="Malc E."/>
            <person name="Mieczkowski P."/>
            <person name="Kruszewska J.S."/>
            <person name="Biernat P."/>
            <person name="Pawlowska J."/>
        </authorList>
    </citation>
    <scope>NUCLEOTIDE SEQUENCE</scope>
    <source>
        <strain evidence="6">WA0000067209</strain>
    </source>
</reference>
<dbReference type="Pfam" id="PF00439">
    <property type="entry name" value="Bromodomain"/>
    <property type="match status" value="2"/>
</dbReference>
<feature type="region of interest" description="Disordered" evidence="3">
    <location>
        <begin position="535"/>
        <end position="596"/>
    </location>
</feature>
<feature type="domain" description="Bromo" evidence="4">
    <location>
        <begin position="403"/>
        <end position="475"/>
    </location>
</feature>
<dbReference type="EMBL" id="JAEPQZ010000013">
    <property type="protein sequence ID" value="KAG2174404.1"/>
    <property type="molecule type" value="Genomic_DNA"/>
</dbReference>
<dbReference type="Proteomes" id="UP000654370">
    <property type="component" value="Unassembled WGS sequence"/>
</dbReference>
<dbReference type="PANTHER" id="PTHR22880">
    <property type="entry name" value="FALZ-RELATED BROMODOMAIN-CONTAINING PROTEINS"/>
    <property type="match status" value="1"/>
</dbReference>
<dbReference type="Pfam" id="PF17035">
    <property type="entry name" value="BET"/>
    <property type="match status" value="1"/>
</dbReference>
<comment type="caution">
    <text evidence="6">The sequence shown here is derived from an EMBL/GenBank/DDBJ whole genome shotgun (WGS) entry which is preliminary data.</text>
</comment>
<feature type="region of interest" description="Disordered" evidence="3">
    <location>
        <begin position="1"/>
        <end position="33"/>
    </location>
</feature>
<dbReference type="InterPro" id="IPR050935">
    <property type="entry name" value="Bromo_chromatin_reader"/>
</dbReference>
<feature type="region of interest" description="Disordered" evidence="3">
    <location>
        <begin position="668"/>
        <end position="687"/>
    </location>
</feature>
<feature type="compositionally biased region" description="Polar residues" evidence="3">
    <location>
        <begin position="1"/>
        <end position="18"/>
    </location>
</feature>
<feature type="compositionally biased region" description="Acidic residues" evidence="3">
    <location>
        <begin position="506"/>
        <end position="519"/>
    </location>
</feature>
<dbReference type="GO" id="GO:0006338">
    <property type="term" value="P:chromatin remodeling"/>
    <property type="evidence" value="ECO:0007669"/>
    <property type="project" value="TreeGrafter"/>
</dbReference>
<dbReference type="GO" id="GO:0005634">
    <property type="term" value="C:nucleus"/>
    <property type="evidence" value="ECO:0007669"/>
    <property type="project" value="TreeGrafter"/>
</dbReference>
<feature type="region of interest" description="Disordered" evidence="3">
    <location>
        <begin position="311"/>
        <end position="381"/>
    </location>
</feature>
<dbReference type="CDD" id="cd05498">
    <property type="entry name" value="Bromo_Brdt_II_like"/>
    <property type="match status" value="1"/>
</dbReference>
<dbReference type="PROSITE" id="PS50014">
    <property type="entry name" value="BROMODOMAIN_2"/>
    <property type="match status" value="2"/>
</dbReference>
<dbReference type="Gene3D" id="1.20.1270.220">
    <property type="match status" value="1"/>
</dbReference>
<feature type="region of interest" description="Disordered" evidence="3">
    <location>
        <begin position="160"/>
        <end position="205"/>
    </location>
</feature>
<organism evidence="6 7">
    <name type="scientific">Mortierella isabellina</name>
    <name type="common">Filamentous fungus</name>
    <name type="synonym">Umbelopsis isabellina</name>
    <dbReference type="NCBI Taxonomy" id="91625"/>
    <lineage>
        <taxon>Eukaryota</taxon>
        <taxon>Fungi</taxon>
        <taxon>Fungi incertae sedis</taxon>
        <taxon>Mucoromycota</taxon>
        <taxon>Mucoromycotina</taxon>
        <taxon>Umbelopsidomycetes</taxon>
        <taxon>Umbelopsidales</taxon>
        <taxon>Umbelopsidaceae</taxon>
        <taxon>Umbelopsis</taxon>
    </lineage>
</organism>